<organism evidence="2">
    <name type="scientific">Psilocybe cubensis</name>
    <name type="common">Psychedelic mushroom</name>
    <name type="synonym">Stropharia cubensis</name>
    <dbReference type="NCBI Taxonomy" id="181762"/>
    <lineage>
        <taxon>Eukaryota</taxon>
        <taxon>Fungi</taxon>
        <taxon>Dikarya</taxon>
        <taxon>Basidiomycota</taxon>
        <taxon>Agaricomycotina</taxon>
        <taxon>Agaricomycetes</taxon>
        <taxon>Agaricomycetidae</taxon>
        <taxon>Agaricales</taxon>
        <taxon>Agaricineae</taxon>
        <taxon>Strophariaceae</taxon>
        <taxon>Psilocybe</taxon>
    </lineage>
</organism>
<dbReference type="PANTHER" id="PTHR33112">
    <property type="entry name" value="DOMAIN PROTEIN, PUTATIVE-RELATED"/>
    <property type="match status" value="1"/>
</dbReference>
<evidence type="ECO:0000313" key="2">
    <source>
        <dbReference type="EMBL" id="KAG5168875.1"/>
    </source>
</evidence>
<protein>
    <recommendedName>
        <fullName evidence="1">Heterokaryon incompatibility domain-containing protein</fullName>
    </recommendedName>
</protein>
<accession>A0A8H8CKY8</accession>
<dbReference type="EMBL" id="JAFIQS010000005">
    <property type="protein sequence ID" value="KAG5168875.1"/>
    <property type="molecule type" value="Genomic_DNA"/>
</dbReference>
<comment type="caution">
    <text evidence="2">The sequence shown here is derived from an EMBL/GenBank/DDBJ whole genome shotgun (WGS) entry which is preliminary data.</text>
</comment>
<dbReference type="PANTHER" id="PTHR33112:SF8">
    <property type="entry name" value="HETEROKARYON INCOMPATIBILITY DOMAIN-CONTAINING PROTEIN"/>
    <property type="match status" value="1"/>
</dbReference>
<proteinExistence type="predicted"/>
<evidence type="ECO:0000259" key="1">
    <source>
        <dbReference type="Pfam" id="PF06985"/>
    </source>
</evidence>
<dbReference type="OrthoDB" id="5125733at2759"/>
<dbReference type="Pfam" id="PF06985">
    <property type="entry name" value="HET"/>
    <property type="match status" value="1"/>
</dbReference>
<gene>
    <name evidence="2" type="ORF">JR316_005429</name>
</gene>
<dbReference type="InterPro" id="IPR010730">
    <property type="entry name" value="HET"/>
</dbReference>
<feature type="domain" description="Heterokaryon incompatibility" evidence="1">
    <location>
        <begin position="190"/>
        <end position="289"/>
    </location>
</feature>
<name>A0A8H8CKY8_PSICU</name>
<reference evidence="2" key="1">
    <citation type="submission" date="2021-02" db="EMBL/GenBank/DDBJ databases">
        <title>Psilocybe cubensis genome.</title>
        <authorList>
            <person name="Mckernan K.J."/>
            <person name="Crawford S."/>
            <person name="Trippe A."/>
            <person name="Kane L.T."/>
            <person name="Mclaughlin S."/>
        </authorList>
    </citation>
    <scope>NUCLEOTIDE SEQUENCE [LARGE SCALE GENOMIC DNA]</scope>
    <source>
        <strain evidence="2">MGC-MH-2018</strain>
    </source>
</reference>
<dbReference type="AlphaFoldDB" id="A0A8H8CKY8"/>
<sequence>MVDLISPSISSNSSIQKLVCEPCWNHLFNFDSFQKALATQTNPQLSRFTYNLQWETIRASASAGCNWCKLLSKPANEASGEAIVSVSFSTENAGYTPTGVKILTLSYGSKDCFVAGETGFRLYTTADNPAAQIILPRDRILQINTPNSFKLATHEECPKHKESTLPDRVIDCSDVDHPRIVVTKNAPGVYAALSYVWGKQTYLATTENIDTLIKHGIDTKKAPITILNAILSAHSLGIPYLWIDAFCILQDSDEDKGRQIGKMNEIYTNAYFTIIAACSNDAFDGFLQDRPARIPSANIPFVCPDGQVGHVFLASTEMVGYDVTQMYHDELEPREIVSIGGAFCEPTTGPSLPKAFSDDVSNLTHEEKIRTMEDLLWEVSIAGEGPLPRPKVYRAPSWSWASVNSQTQIPNTENKLKPGAHDVGQCKLVQCEVIPAHKESLFAAVTSAFVKLETFLHKVTISSGVYSESESQKVFLDAEGDEGTQAGQHIGNFDPDTTEYLDTDQLWIVPILWDRGGISGSIRWPLLRLIQSLSDELGY</sequence>